<accession>A0A9P6C8T5</accession>
<feature type="region of interest" description="Disordered" evidence="1">
    <location>
        <begin position="1"/>
        <end position="54"/>
    </location>
</feature>
<dbReference type="OrthoDB" id="3266934at2759"/>
<evidence type="ECO:0000256" key="2">
    <source>
        <dbReference type="SAM" id="Phobius"/>
    </source>
</evidence>
<name>A0A9P6C8T5_9AGAR</name>
<reference evidence="3" key="1">
    <citation type="submission" date="2020-11" db="EMBL/GenBank/DDBJ databases">
        <authorList>
            <consortium name="DOE Joint Genome Institute"/>
            <person name="Ahrendt S."/>
            <person name="Riley R."/>
            <person name="Andreopoulos W."/>
            <person name="Labutti K."/>
            <person name="Pangilinan J."/>
            <person name="Ruiz-Duenas F.J."/>
            <person name="Barrasa J.M."/>
            <person name="Sanchez-Garcia M."/>
            <person name="Camarero S."/>
            <person name="Miyauchi S."/>
            <person name="Serrano A."/>
            <person name="Linde D."/>
            <person name="Babiker R."/>
            <person name="Drula E."/>
            <person name="Ayuso-Fernandez I."/>
            <person name="Pacheco R."/>
            <person name="Padilla G."/>
            <person name="Ferreira P."/>
            <person name="Barriuso J."/>
            <person name="Kellner H."/>
            <person name="Castanera R."/>
            <person name="Alfaro M."/>
            <person name="Ramirez L."/>
            <person name="Pisabarro A.G."/>
            <person name="Kuo A."/>
            <person name="Tritt A."/>
            <person name="Lipzen A."/>
            <person name="He G."/>
            <person name="Yan M."/>
            <person name="Ng V."/>
            <person name="Cullen D."/>
            <person name="Martin F."/>
            <person name="Rosso M.-N."/>
            <person name="Henrissat B."/>
            <person name="Hibbett D."/>
            <person name="Martinez A.T."/>
            <person name="Grigoriev I.V."/>
        </authorList>
    </citation>
    <scope>NUCLEOTIDE SEQUENCE</scope>
    <source>
        <strain evidence="3">MF-IS2</strain>
    </source>
</reference>
<feature type="compositionally biased region" description="Gly residues" evidence="1">
    <location>
        <begin position="34"/>
        <end position="44"/>
    </location>
</feature>
<keyword evidence="2" id="KW-1133">Transmembrane helix</keyword>
<feature type="transmembrane region" description="Helical" evidence="2">
    <location>
        <begin position="217"/>
        <end position="241"/>
    </location>
</feature>
<keyword evidence="2" id="KW-0472">Membrane</keyword>
<feature type="compositionally biased region" description="Low complexity" evidence="1">
    <location>
        <begin position="1"/>
        <end position="14"/>
    </location>
</feature>
<dbReference type="AlphaFoldDB" id="A0A9P6C8T5"/>
<keyword evidence="2" id="KW-0812">Transmembrane</keyword>
<sequence length="257" mass="26784">MLLPASQALPSSLAHEPDITLARRRHGQDDGANSGPGGGSGGGDPTPSTNAADLNAPVVPAATSTSVAPSPAATSMPSTLHFLDVQNATTCQSYTVSWSYDGPSPGFDIALSVNENPMGSANNNATTSGSSGHMPSPARVLSNNISSTTTNFTWESVDLDGGWYTLSARAADPGQSVMFTPQSTSLYVVNGTDVSCVRMSRPVPSSGSRPHLSTGDIVAIIIGAIAAAGLLAIAFAFPRFWRRDLPSRKRRRPYYLY</sequence>
<evidence type="ECO:0000256" key="1">
    <source>
        <dbReference type="SAM" id="MobiDB-lite"/>
    </source>
</evidence>
<keyword evidence="4" id="KW-1185">Reference proteome</keyword>
<proteinExistence type="predicted"/>
<evidence type="ECO:0000313" key="3">
    <source>
        <dbReference type="EMBL" id="KAF9453250.1"/>
    </source>
</evidence>
<organism evidence="3 4">
    <name type="scientific">Macrolepiota fuliginosa MF-IS2</name>
    <dbReference type="NCBI Taxonomy" id="1400762"/>
    <lineage>
        <taxon>Eukaryota</taxon>
        <taxon>Fungi</taxon>
        <taxon>Dikarya</taxon>
        <taxon>Basidiomycota</taxon>
        <taxon>Agaricomycotina</taxon>
        <taxon>Agaricomycetes</taxon>
        <taxon>Agaricomycetidae</taxon>
        <taxon>Agaricales</taxon>
        <taxon>Agaricineae</taxon>
        <taxon>Agaricaceae</taxon>
        <taxon>Macrolepiota</taxon>
    </lineage>
</organism>
<evidence type="ECO:0000313" key="4">
    <source>
        <dbReference type="Proteomes" id="UP000807342"/>
    </source>
</evidence>
<dbReference type="Proteomes" id="UP000807342">
    <property type="component" value="Unassembled WGS sequence"/>
</dbReference>
<protein>
    <submittedName>
        <fullName evidence="3">Uncharacterized protein</fullName>
    </submittedName>
</protein>
<comment type="caution">
    <text evidence="3">The sequence shown here is derived from an EMBL/GenBank/DDBJ whole genome shotgun (WGS) entry which is preliminary data.</text>
</comment>
<dbReference type="EMBL" id="MU151063">
    <property type="protein sequence ID" value="KAF9453250.1"/>
    <property type="molecule type" value="Genomic_DNA"/>
</dbReference>
<gene>
    <name evidence="3" type="ORF">P691DRAFT_81094</name>
</gene>